<reference evidence="1 2" key="1">
    <citation type="submission" date="2016-10" db="EMBL/GenBank/DDBJ databases">
        <authorList>
            <person name="de Groot N.N."/>
        </authorList>
    </citation>
    <scope>NUCLEOTIDE SEQUENCE [LARGE SCALE GENOMIC DNA]</scope>
    <source>
        <strain evidence="1 2">DSM 21039</strain>
    </source>
</reference>
<name>A0A1H7PYW6_9BACT</name>
<protein>
    <submittedName>
        <fullName evidence="1">Uncharacterized protein</fullName>
    </submittedName>
</protein>
<organism evidence="1 2">
    <name type="scientific">Chitinophaga rupis</name>
    <dbReference type="NCBI Taxonomy" id="573321"/>
    <lineage>
        <taxon>Bacteria</taxon>
        <taxon>Pseudomonadati</taxon>
        <taxon>Bacteroidota</taxon>
        <taxon>Chitinophagia</taxon>
        <taxon>Chitinophagales</taxon>
        <taxon>Chitinophagaceae</taxon>
        <taxon>Chitinophaga</taxon>
    </lineage>
</organism>
<evidence type="ECO:0000313" key="2">
    <source>
        <dbReference type="Proteomes" id="UP000198984"/>
    </source>
</evidence>
<dbReference type="EMBL" id="FOBB01000002">
    <property type="protein sequence ID" value="SEL40455.1"/>
    <property type="molecule type" value="Genomic_DNA"/>
</dbReference>
<keyword evidence="2" id="KW-1185">Reference proteome</keyword>
<gene>
    <name evidence="1" type="ORF">SAMN04488505_102196</name>
</gene>
<sequence length="31" mass="3549">MHVIHPANEGHCRTGIDSVKFELKQDVMNEL</sequence>
<dbReference type="STRING" id="573321.SAMN04488505_102196"/>
<dbReference type="AlphaFoldDB" id="A0A1H7PYW6"/>
<dbReference type="Proteomes" id="UP000198984">
    <property type="component" value="Unassembled WGS sequence"/>
</dbReference>
<evidence type="ECO:0000313" key="1">
    <source>
        <dbReference type="EMBL" id="SEL40455.1"/>
    </source>
</evidence>
<accession>A0A1H7PYW6</accession>
<proteinExistence type="predicted"/>